<comment type="caution">
    <text evidence="2">The sequence shown here is derived from an EMBL/GenBank/DDBJ whole genome shotgun (WGS) entry which is preliminary data.</text>
</comment>
<proteinExistence type="predicted"/>
<accession>A0A9D4ZNF3</accession>
<evidence type="ECO:0000313" key="3">
    <source>
        <dbReference type="Proteomes" id="UP000886520"/>
    </source>
</evidence>
<dbReference type="AlphaFoldDB" id="A0A9D4ZNF3"/>
<keyword evidence="1" id="KW-1133">Transmembrane helix</keyword>
<sequence>MGRWTATWCVYSVISCINLLFVFSSILSETLLLYYGDSSFPSHPCITSHNPSLVLDGAKLVFVFPEHLDSRPRVLELQPLFVSFKDTPLQSALFLSKVYFRRICPFFLGYPEDIHVYIVLSHRLTSAI</sequence>
<gene>
    <name evidence="2" type="ORF">GOP47_0005631</name>
</gene>
<keyword evidence="1" id="KW-0472">Membrane</keyword>
<dbReference type="PROSITE" id="PS51257">
    <property type="entry name" value="PROKAR_LIPOPROTEIN"/>
    <property type="match status" value="1"/>
</dbReference>
<name>A0A9D4ZNF3_ADICA</name>
<feature type="transmembrane region" description="Helical" evidence="1">
    <location>
        <begin position="12"/>
        <end position="35"/>
    </location>
</feature>
<dbReference type="Proteomes" id="UP000886520">
    <property type="component" value="Chromosome 5"/>
</dbReference>
<reference evidence="2 3" key="1">
    <citation type="submission" date="2021-01" db="EMBL/GenBank/DDBJ databases">
        <title>Adiantum capillus-veneris genome.</title>
        <authorList>
            <person name="Fang Y."/>
            <person name="Liao Q."/>
        </authorList>
    </citation>
    <scope>NUCLEOTIDE SEQUENCE [LARGE SCALE GENOMIC DNA]</scope>
    <source>
        <strain evidence="2">H3</strain>
        <tissue evidence="2">Leaf</tissue>
    </source>
</reference>
<keyword evidence="3" id="KW-1185">Reference proteome</keyword>
<protein>
    <submittedName>
        <fullName evidence="2">Uncharacterized protein</fullName>
    </submittedName>
</protein>
<evidence type="ECO:0000313" key="2">
    <source>
        <dbReference type="EMBL" id="KAI5080152.1"/>
    </source>
</evidence>
<dbReference type="EMBL" id="JABFUD020000005">
    <property type="protein sequence ID" value="KAI5080152.1"/>
    <property type="molecule type" value="Genomic_DNA"/>
</dbReference>
<organism evidence="2 3">
    <name type="scientific">Adiantum capillus-veneris</name>
    <name type="common">Maidenhair fern</name>
    <dbReference type="NCBI Taxonomy" id="13818"/>
    <lineage>
        <taxon>Eukaryota</taxon>
        <taxon>Viridiplantae</taxon>
        <taxon>Streptophyta</taxon>
        <taxon>Embryophyta</taxon>
        <taxon>Tracheophyta</taxon>
        <taxon>Polypodiopsida</taxon>
        <taxon>Polypodiidae</taxon>
        <taxon>Polypodiales</taxon>
        <taxon>Pteridineae</taxon>
        <taxon>Pteridaceae</taxon>
        <taxon>Vittarioideae</taxon>
        <taxon>Adiantum</taxon>
    </lineage>
</organism>
<evidence type="ECO:0000256" key="1">
    <source>
        <dbReference type="SAM" id="Phobius"/>
    </source>
</evidence>
<keyword evidence="1" id="KW-0812">Transmembrane</keyword>